<dbReference type="SUPFAM" id="SSF49503">
    <property type="entry name" value="Cupredoxins"/>
    <property type="match status" value="1"/>
</dbReference>
<dbReference type="GO" id="GO:0042597">
    <property type="term" value="C:periplasmic space"/>
    <property type="evidence" value="ECO:0007669"/>
    <property type="project" value="UniProtKB-SubCell"/>
</dbReference>
<dbReference type="AlphaFoldDB" id="A0A368L4G5"/>
<proteinExistence type="predicted"/>
<comment type="subcellular location">
    <subcellularLocation>
        <location evidence="1">Periplasm</location>
    </subcellularLocation>
</comment>
<dbReference type="InterPro" id="IPR028096">
    <property type="entry name" value="EfeO_Cupredoxin"/>
</dbReference>
<evidence type="ECO:0000259" key="2">
    <source>
        <dbReference type="Pfam" id="PF13473"/>
    </source>
</evidence>
<evidence type="ECO:0000313" key="3">
    <source>
        <dbReference type="EMBL" id="RCS58373.1"/>
    </source>
</evidence>
<keyword evidence="4" id="KW-1185">Reference proteome</keyword>
<protein>
    <submittedName>
        <fullName evidence="3">Cupredoxin domain-containing protein</fullName>
    </submittedName>
</protein>
<dbReference type="Proteomes" id="UP000252357">
    <property type="component" value="Unassembled WGS sequence"/>
</dbReference>
<dbReference type="Pfam" id="PF13473">
    <property type="entry name" value="Cupredoxin_1"/>
    <property type="match status" value="1"/>
</dbReference>
<feature type="domain" description="EfeO-type cupredoxin-like" evidence="2">
    <location>
        <begin position="14"/>
        <end position="101"/>
    </location>
</feature>
<dbReference type="EMBL" id="QPGB01000002">
    <property type="protein sequence ID" value="RCS58373.1"/>
    <property type="molecule type" value="Genomic_DNA"/>
</dbReference>
<sequence>MATVVITVGATLCHAQEAISIVIKNHRFEPNVVRVPAGQRVQLLIDNQDDSAEEFESYSLRVEKIIPAKSKTKLSIGPLKPGKYVFFGEFNPSTATGQLIAE</sequence>
<dbReference type="OrthoDB" id="5958460at2"/>
<comment type="caution">
    <text evidence="3">The sequence shown here is derived from an EMBL/GenBank/DDBJ whole genome shotgun (WGS) entry which is preliminary data.</text>
</comment>
<evidence type="ECO:0000313" key="4">
    <source>
        <dbReference type="Proteomes" id="UP000252357"/>
    </source>
</evidence>
<organism evidence="3 4">
    <name type="scientific">Parvibium lacunae</name>
    <dbReference type="NCBI Taxonomy" id="1888893"/>
    <lineage>
        <taxon>Bacteria</taxon>
        <taxon>Pseudomonadati</taxon>
        <taxon>Pseudomonadota</taxon>
        <taxon>Betaproteobacteria</taxon>
        <taxon>Burkholderiales</taxon>
        <taxon>Alcaligenaceae</taxon>
        <taxon>Parvibium</taxon>
    </lineage>
</organism>
<dbReference type="InterPro" id="IPR008972">
    <property type="entry name" value="Cupredoxin"/>
</dbReference>
<gene>
    <name evidence="3" type="ORF">DU000_06020</name>
</gene>
<name>A0A368L4G5_9BURK</name>
<accession>A0A368L4G5</accession>
<dbReference type="Gene3D" id="2.60.40.420">
    <property type="entry name" value="Cupredoxins - blue copper proteins"/>
    <property type="match status" value="1"/>
</dbReference>
<evidence type="ECO:0000256" key="1">
    <source>
        <dbReference type="ARBA" id="ARBA00004418"/>
    </source>
</evidence>
<reference evidence="3 4" key="1">
    <citation type="journal article" date="2018" name="Int. J. Syst. Evol. Microbiol.">
        <title>Parvibium lacunae gen. nov., sp. nov., a new member of the family Alcaligenaceae isolated from a freshwater pond.</title>
        <authorList>
            <person name="Chen W.M."/>
            <person name="Xie P.B."/>
            <person name="Hsu M.Y."/>
            <person name="Sheu S.Y."/>
        </authorList>
    </citation>
    <scope>NUCLEOTIDE SEQUENCE [LARGE SCALE GENOMIC DNA]</scope>
    <source>
        <strain evidence="3 4">KMB9</strain>
    </source>
</reference>